<evidence type="ECO:0000313" key="2">
    <source>
        <dbReference type="EMBL" id="CDM03426.1"/>
    </source>
</evidence>
<dbReference type="Proteomes" id="UP000019380">
    <property type="component" value="Unassembled WGS sequence"/>
</dbReference>
<dbReference type="EMBL" id="CBXG010000014">
    <property type="protein sequence ID" value="CDM03426.1"/>
    <property type="molecule type" value="Genomic_DNA"/>
</dbReference>
<comment type="caution">
    <text evidence="2">The sequence shown here is derived from an EMBL/GenBank/DDBJ whole genome shotgun (WGS) entry which is preliminary data.</text>
</comment>
<evidence type="ECO:0000313" key="3">
    <source>
        <dbReference type="Proteomes" id="UP000019380"/>
    </source>
</evidence>
<keyword evidence="1" id="KW-1133">Transmembrane helix</keyword>
<accession>W6P075</accession>
<name>W6P075_9BACE</name>
<proteinExistence type="predicted"/>
<reference evidence="2 3" key="1">
    <citation type="submission" date="2013-12" db="EMBL/GenBank/DDBJ databases">
        <title>Improved hybrid genome assemblies of Bacteroides xylanisolvens SD CC 1b and Bacteroides xylanisolvens SD CC 2a using Illumina and 454 Sequencing.</title>
        <authorList>
            <person name="Ramaraj T."/>
            <person name="Sundararajan A."/>
            <person name="Mudge J."/>
            <person name="Schilkey F.D."/>
            <person name="Delvecchio V."/>
            <person name="Donlon M."/>
            <person name="Ziemer C."/>
        </authorList>
    </citation>
    <scope>NUCLEOTIDE SEQUENCE [LARGE SCALE GENOMIC DNA]</scope>
</reference>
<protein>
    <submittedName>
        <fullName evidence="2">Uncharacterized protein</fullName>
    </submittedName>
</protein>
<organism evidence="2 3">
    <name type="scientific">Bacteroides xylanisolvens SD CC 1b</name>
    <dbReference type="NCBI Taxonomy" id="702447"/>
    <lineage>
        <taxon>Bacteria</taxon>
        <taxon>Pseudomonadati</taxon>
        <taxon>Bacteroidota</taxon>
        <taxon>Bacteroidia</taxon>
        <taxon>Bacteroidales</taxon>
        <taxon>Bacteroidaceae</taxon>
        <taxon>Bacteroides</taxon>
    </lineage>
</organism>
<gene>
    <name evidence="2" type="ORF">BN890_9790</name>
</gene>
<keyword evidence="1" id="KW-0472">Membrane</keyword>
<dbReference type="AlphaFoldDB" id="W6P075"/>
<feature type="transmembrane region" description="Helical" evidence="1">
    <location>
        <begin position="20"/>
        <end position="37"/>
    </location>
</feature>
<keyword evidence="1" id="KW-0812">Transmembrane</keyword>
<evidence type="ECO:0000256" key="1">
    <source>
        <dbReference type="SAM" id="Phobius"/>
    </source>
</evidence>
<sequence>MCYKKGVNNVLSGEVQRTPTIFMISVGWGIGWGIRIVETDRIQ</sequence>